<dbReference type="EMBL" id="MU032350">
    <property type="protein sequence ID" value="KAF3762135.1"/>
    <property type="molecule type" value="Genomic_DNA"/>
</dbReference>
<dbReference type="GeneID" id="63836902"/>
<accession>A0A9P4XX19</accession>
<evidence type="ECO:0000313" key="3">
    <source>
        <dbReference type="EMBL" id="KAF3762135.1"/>
    </source>
</evidence>
<dbReference type="AlphaFoldDB" id="A0A9P4XX19"/>
<feature type="chain" id="PRO_5040357257" evidence="2">
    <location>
        <begin position="22"/>
        <end position="308"/>
    </location>
</feature>
<keyword evidence="2" id="KW-0732">Signal</keyword>
<feature type="compositionally biased region" description="Low complexity" evidence="1">
    <location>
        <begin position="245"/>
        <end position="255"/>
    </location>
</feature>
<comment type="caution">
    <text evidence="3">The sequence shown here is derived from an EMBL/GenBank/DDBJ whole genome shotgun (WGS) entry which is preliminary data.</text>
</comment>
<protein>
    <submittedName>
        <fullName evidence="3">Uncharacterized protein</fullName>
    </submittedName>
</protein>
<organism evidence="3 4">
    <name type="scientific">Cryphonectria parasitica (strain ATCC 38755 / EP155)</name>
    <dbReference type="NCBI Taxonomy" id="660469"/>
    <lineage>
        <taxon>Eukaryota</taxon>
        <taxon>Fungi</taxon>
        <taxon>Dikarya</taxon>
        <taxon>Ascomycota</taxon>
        <taxon>Pezizomycotina</taxon>
        <taxon>Sordariomycetes</taxon>
        <taxon>Sordariomycetidae</taxon>
        <taxon>Diaporthales</taxon>
        <taxon>Cryphonectriaceae</taxon>
        <taxon>Cryphonectria-Endothia species complex</taxon>
        <taxon>Cryphonectria</taxon>
    </lineage>
</organism>
<proteinExistence type="predicted"/>
<dbReference type="OrthoDB" id="5076485at2759"/>
<evidence type="ECO:0000256" key="1">
    <source>
        <dbReference type="SAM" id="MobiDB-lite"/>
    </source>
</evidence>
<keyword evidence="4" id="KW-1185">Reference proteome</keyword>
<sequence length="308" mass="32003">MARLTYTLGLASALFTAAVRSYDDYDELEIADTVQAGVSTTVTVNLDEDDDDDDDDDYSGYRIYLATTPPGWGTGPACYLVNDTDNDITQVQVTIPASVAPDQTTLSLSLSELYDGDDFESFSYSNDFVLEGGSGEWSALELNGYSITDAEATPCSALQCARDCGNQYYPDGVGPDDIDDPSYEDFYNCIASCPGVDMPSWDEVTGDDGGDDGGYGDGGAATYTYTYTSFEGHTRTHESAQATKTGSSGSSASASATTTSAVATSTTASATSSAASSSTSAVTTSSASRQLFSSSLVLGVIVAAAALF</sequence>
<evidence type="ECO:0000313" key="4">
    <source>
        <dbReference type="Proteomes" id="UP000803844"/>
    </source>
</evidence>
<dbReference type="Proteomes" id="UP000803844">
    <property type="component" value="Unassembled WGS sequence"/>
</dbReference>
<gene>
    <name evidence="3" type="ORF">M406DRAFT_323446</name>
</gene>
<dbReference type="RefSeq" id="XP_040773114.1">
    <property type="nucleotide sequence ID" value="XM_040919773.1"/>
</dbReference>
<name>A0A9P4XX19_CRYP1</name>
<evidence type="ECO:0000256" key="2">
    <source>
        <dbReference type="SAM" id="SignalP"/>
    </source>
</evidence>
<reference evidence="3" key="1">
    <citation type="journal article" date="2020" name="Phytopathology">
        <title>Genome sequence of the chestnut blight fungus Cryphonectria parasitica EP155: A fundamental resource for an archetypical invasive plant pathogen.</title>
        <authorList>
            <person name="Crouch J.A."/>
            <person name="Dawe A."/>
            <person name="Aerts A."/>
            <person name="Barry K."/>
            <person name="Churchill A.C.L."/>
            <person name="Grimwood J."/>
            <person name="Hillman B."/>
            <person name="Milgroom M.G."/>
            <person name="Pangilinan J."/>
            <person name="Smith M."/>
            <person name="Salamov A."/>
            <person name="Schmutz J."/>
            <person name="Yadav J."/>
            <person name="Grigoriev I.V."/>
            <person name="Nuss D."/>
        </authorList>
    </citation>
    <scope>NUCLEOTIDE SEQUENCE</scope>
    <source>
        <strain evidence="3">EP155</strain>
    </source>
</reference>
<feature type="region of interest" description="Disordered" evidence="1">
    <location>
        <begin position="234"/>
        <end position="255"/>
    </location>
</feature>
<feature type="signal peptide" evidence="2">
    <location>
        <begin position="1"/>
        <end position="21"/>
    </location>
</feature>